<dbReference type="Proteomes" id="UP001143856">
    <property type="component" value="Unassembled WGS sequence"/>
</dbReference>
<organism evidence="1 2">
    <name type="scientific">Xylaria curta</name>
    <dbReference type="NCBI Taxonomy" id="42375"/>
    <lineage>
        <taxon>Eukaryota</taxon>
        <taxon>Fungi</taxon>
        <taxon>Dikarya</taxon>
        <taxon>Ascomycota</taxon>
        <taxon>Pezizomycotina</taxon>
        <taxon>Sordariomycetes</taxon>
        <taxon>Xylariomycetidae</taxon>
        <taxon>Xylariales</taxon>
        <taxon>Xylariaceae</taxon>
        <taxon>Xylaria</taxon>
    </lineage>
</organism>
<gene>
    <name evidence="1" type="ORF">NUW58_g3126</name>
</gene>
<reference evidence="1" key="1">
    <citation type="submission" date="2022-10" db="EMBL/GenBank/DDBJ databases">
        <title>Genome Sequence of Xylaria curta.</title>
        <authorList>
            <person name="Buettner E."/>
        </authorList>
    </citation>
    <scope>NUCLEOTIDE SEQUENCE</scope>
    <source>
        <strain evidence="1">Babe10</strain>
    </source>
</reference>
<name>A0ACC1PCE7_9PEZI</name>
<protein>
    <submittedName>
        <fullName evidence="1">Uncharacterized protein</fullName>
    </submittedName>
</protein>
<keyword evidence="2" id="KW-1185">Reference proteome</keyword>
<proteinExistence type="predicted"/>
<accession>A0ACC1PCE7</accession>
<evidence type="ECO:0000313" key="1">
    <source>
        <dbReference type="EMBL" id="KAJ2990095.1"/>
    </source>
</evidence>
<comment type="caution">
    <text evidence="1">The sequence shown here is derived from an EMBL/GenBank/DDBJ whole genome shotgun (WGS) entry which is preliminary data.</text>
</comment>
<dbReference type="EMBL" id="JAPDGR010000453">
    <property type="protein sequence ID" value="KAJ2990095.1"/>
    <property type="molecule type" value="Genomic_DNA"/>
</dbReference>
<sequence>MGKDSSSAYKGKSHDKKPYTGKSGFHKLLGTGSKSDRSSEKSSGASSISTGFSFLFVVNELVLRQDARPNVDQWGRRDL</sequence>
<evidence type="ECO:0000313" key="2">
    <source>
        <dbReference type="Proteomes" id="UP001143856"/>
    </source>
</evidence>